<feature type="transmembrane region" description="Helical" evidence="7">
    <location>
        <begin position="164"/>
        <end position="182"/>
    </location>
</feature>
<evidence type="ECO:0000256" key="4">
    <source>
        <dbReference type="ARBA" id="ARBA00022692"/>
    </source>
</evidence>
<feature type="transmembrane region" description="Helical" evidence="7">
    <location>
        <begin position="362"/>
        <end position="385"/>
    </location>
</feature>
<comment type="subcellular location">
    <subcellularLocation>
        <location evidence="1">Cell membrane</location>
        <topology evidence="1">Multi-pass membrane protein</topology>
    </subcellularLocation>
</comment>
<gene>
    <name evidence="8" type="ORF">HX798_19635</name>
</gene>
<evidence type="ECO:0000313" key="8">
    <source>
        <dbReference type="EMBL" id="NWC82478.1"/>
    </source>
</evidence>
<keyword evidence="5 7" id="KW-1133">Transmembrane helix</keyword>
<feature type="transmembrane region" description="Helical" evidence="7">
    <location>
        <begin position="136"/>
        <end position="158"/>
    </location>
</feature>
<comment type="caution">
    <text evidence="8">The sequence shown here is derived from an EMBL/GenBank/DDBJ whole genome shotgun (WGS) entry which is preliminary data.</text>
</comment>
<dbReference type="PANTHER" id="PTHR23513:SF9">
    <property type="entry name" value="ENTEROBACTIN EXPORTER ENTS"/>
    <property type="match status" value="1"/>
</dbReference>
<feature type="transmembrane region" description="Helical" evidence="7">
    <location>
        <begin position="250"/>
        <end position="270"/>
    </location>
</feature>
<dbReference type="PANTHER" id="PTHR23513">
    <property type="entry name" value="INTEGRAL MEMBRANE EFFLUX PROTEIN-RELATED"/>
    <property type="match status" value="1"/>
</dbReference>
<dbReference type="RefSeq" id="WP_161872946.1">
    <property type="nucleotide sequence ID" value="NZ_JACARV010000059.1"/>
</dbReference>
<keyword evidence="4 7" id="KW-0812">Transmembrane</keyword>
<keyword evidence="6 7" id="KW-0472">Membrane</keyword>
<evidence type="ECO:0000256" key="1">
    <source>
        <dbReference type="ARBA" id="ARBA00004651"/>
    </source>
</evidence>
<keyword evidence="3" id="KW-1003">Cell membrane</keyword>
<evidence type="ECO:0000256" key="3">
    <source>
        <dbReference type="ARBA" id="ARBA00022475"/>
    </source>
</evidence>
<dbReference type="Proteomes" id="UP000542695">
    <property type="component" value="Unassembled WGS sequence"/>
</dbReference>
<organism evidence="8 9">
    <name type="scientific">Pseudomonas putida</name>
    <name type="common">Arthrobacter siderocapsulatus</name>
    <dbReference type="NCBI Taxonomy" id="303"/>
    <lineage>
        <taxon>Bacteria</taxon>
        <taxon>Pseudomonadati</taxon>
        <taxon>Pseudomonadota</taxon>
        <taxon>Gammaproteobacteria</taxon>
        <taxon>Pseudomonadales</taxon>
        <taxon>Pseudomonadaceae</taxon>
        <taxon>Pseudomonas</taxon>
    </lineage>
</organism>
<evidence type="ECO:0000256" key="2">
    <source>
        <dbReference type="ARBA" id="ARBA00022448"/>
    </source>
</evidence>
<evidence type="ECO:0000256" key="6">
    <source>
        <dbReference type="ARBA" id="ARBA00023136"/>
    </source>
</evidence>
<dbReference type="Pfam" id="PF07690">
    <property type="entry name" value="MFS_1"/>
    <property type="match status" value="1"/>
</dbReference>
<feature type="transmembrane region" description="Helical" evidence="7">
    <location>
        <begin position="302"/>
        <end position="323"/>
    </location>
</feature>
<dbReference type="InterPro" id="IPR036259">
    <property type="entry name" value="MFS_trans_sf"/>
</dbReference>
<feature type="transmembrane region" description="Helical" evidence="7">
    <location>
        <begin position="96"/>
        <end position="115"/>
    </location>
</feature>
<evidence type="ECO:0000256" key="7">
    <source>
        <dbReference type="SAM" id="Phobius"/>
    </source>
</evidence>
<proteinExistence type="predicted"/>
<dbReference type="GO" id="GO:0005886">
    <property type="term" value="C:plasma membrane"/>
    <property type="evidence" value="ECO:0007669"/>
    <property type="project" value="UniProtKB-SubCell"/>
</dbReference>
<dbReference type="SUPFAM" id="SSF103473">
    <property type="entry name" value="MFS general substrate transporter"/>
    <property type="match status" value="1"/>
</dbReference>
<feature type="transmembrane region" description="Helical" evidence="7">
    <location>
        <begin position="72"/>
        <end position="90"/>
    </location>
</feature>
<evidence type="ECO:0000256" key="5">
    <source>
        <dbReference type="ARBA" id="ARBA00022989"/>
    </source>
</evidence>
<dbReference type="AlphaFoldDB" id="A0A7Y7ZDP4"/>
<accession>A0A7Y7ZDP4</accession>
<reference evidence="8 9" key="1">
    <citation type="submission" date="2020-04" db="EMBL/GenBank/DDBJ databases">
        <title>Molecular characterization of pseudomonads from Agaricus bisporus reveal novel blotch 2 pathogens in Western Europe.</title>
        <authorList>
            <person name="Taparia T."/>
            <person name="Krijger M."/>
            <person name="Haynes E."/>
            <person name="Elpinstone J.G."/>
            <person name="Noble R."/>
            <person name="Van Der Wolf J."/>
        </authorList>
    </citation>
    <scope>NUCLEOTIDE SEQUENCE [LARGE SCALE GENOMIC DNA]</scope>
    <source>
        <strain evidence="8 9">P7765</strain>
    </source>
</reference>
<dbReference type="InterPro" id="IPR011701">
    <property type="entry name" value="MFS"/>
</dbReference>
<dbReference type="GO" id="GO:0022857">
    <property type="term" value="F:transmembrane transporter activity"/>
    <property type="evidence" value="ECO:0007669"/>
    <property type="project" value="InterPro"/>
</dbReference>
<feature type="transmembrane region" description="Helical" evidence="7">
    <location>
        <begin position="330"/>
        <end position="350"/>
    </location>
</feature>
<feature type="transmembrane region" description="Helical" evidence="7">
    <location>
        <begin position="212"/>
        <end position="238"/>
    </location>
</feature>
<name>A0A7Y7ZDP4_PSEPU</name>
<sequence>MNNQSKAITCLLLAFFVEACAAQVIFIYVPLSMLSGSGDEVFSALLRATVYLGPVAFGYWAGRLVDGVRSRALGFLVALGLCCHVALYAIRRGGWTLLETFVLLSVISIGIYILSNLRACLIPRILHKDLLPRMNAGLLIVEHCALILSPVAVSYFLMLQNPVVVFYGASICFLLSSFLYRYSSLELPPRIAPVVPTSFISSYRALVQNKPLVHVVYIVVGNNAFTAIYLFFVLLSAADSGVFNISETPFLLVSYALGSIFSGLVAPRMMRALNTRIAVCTCSAGMAASGVSPLGLGTVESYYVSAFFVGFFGAYVIITAWTLRQALVPAALLGRVTGITSALFKVSMLLSVPLAGLISSSFGSAVAILAGIVPVGLGLAPMAVASLKVKMGSPHTD</sequence>
<keyword evidence="2" id="KW-0813">Transport</keyword>
<feature type="transmembrane region" description="Helical" evidence="7">
    <location>
        <begin position="41"/>
        <end position="60"/>
    </location>
</feature>
<dbReference type="Gene3D" id="1.20.1250.20">
    <property type="entry name" value="MFS general substrate transporter like domains"/>
    <property type="match status" value="1"/>
</dbReference>
<evidence type="ECO:0000313" key="9">
    <source>
        <dbReference type="Proteomes" id="UP000542695"/>
    </source>
</evidence>
<dbReference type="EMBL" id="JACARV010000059">
    <property type="protein sequence ID" value="NWC82478.1"/>
    <property type="molecule type" value="Genomic_DNA"/>
</dbReference>
<protein>
    <submittedName>
        <fullName evidence="8">MFS transporter</fullName>
    </submittedName>
</protein>